<protein>
    <submittedName>
        <fullName evidence="2 3">Uncharacterized protein</fullName>
    </submittedName>
</protein>
<dbReference type="EnsemblFungi" id="EJT69657">
    <property type="protein sequence ID" value="EJT69657"/>
    <property type="gene ID" value="GGTG_12541"/>
</dbReference>
<dbReference type="HOGENOM" id="CLU_2440989_0_0_1"/>
<reference evidence="3" key="5">
    <citation type="submission" date="2018-04" db="UniProtKB">
        <authorList>
            <consortium name="EnsemblFungi"/>
        </authorList>
    </citation>
    <scope>IDENTIFICATION</scope>
    <source>
        <strain evidence="3">R3-111a-1</strain>
    </source>
</reference>
<evidence type="ECO:0000313" key="4">
    <source>
        <dbReference type="Proteomes" id="UP000006039"/>
    </source>
</evidence>
<keyword evidence="4" id="KW-1185">Reference proteome</keyword>
<reference evidence="2" key="2">
    <citation type="submission" date="2010-07" db="EMBL/GenBank/DDBJ databases">
        <authorList>
            <consortium name="The Broad Institute Genome Sequencing Platform"/>
            <consortium name="Broad Institute Genome Sequencing Center for Infectious Disease"/>
            <person name="Ma L.-J."/>
            <person name="Dead R."/>
            <person name="Young S."/>
            <person name="Zeng Q."/>
            <person name="Koehrsen M."/>
            <person name="Alvarado L."/>
            <person name="Berlin A."/>
            <person name="Chapman S.B."/>
            <person name="Chen Z."/>
            <person name="Freedman E."/>
            <person name="Gellesch M."/>
            <person name="Goldberg J."/>
            <person name="Griggs A."/>
            <person name="Gujja S."/>
            <person name="Heilman E.R."/>
            <person name="Heiman D."/>
            <person name="Hepburn T."/>
            <person name="Howarth C."/>
            <person name="Jen D."/>
            <person name="Larson L."/>
            <person name="Mehta T."/>
            <person name="Neiman D."/>
            <person name="Pearson M."/>
            <person name="Roberts A."/>
            <person name="Saif S."/>
            <person name="Shea T."/>
            <person name="Shenoy N."/>
            <person name="Sisk P."/>
            <person name="Stolte C."/>
            <person name="Sykes S."/>
            <person name="Walk T."/>
            <person name="White J."/>
            <person name="Yandava C."/>
            <person name="Haas B."/>
            <person name="Nusbaum C."/>
            <person name="Birren B."/>
        </authorList>
    </citation>
    <scope>NUCLEOTIDE SEQUENCE</scope>
    <source>
        <strain evidence="2">R3-111a-1</strain>
    </source>
</reference>
<evidence type="ECO:0000313" key="3">
    <source>
        <dbReference type="EnsemblFungi" id="EJT69657"/>
    </source>
</evidence>
<dbReference type="EMBL" id="GL385403">
    <property type="protein sequence ID" value="EJT69657.1"/>
    <property type="molecule type" value="Genomic_DNA"/>
</dbReference>
<dbReference type="RefSeq" id="XP_009228705.1">
    <property type="nucleotide sequence ID" value="XM_009230441.1"/>
</dbReference>
<sequence>MVGEQTRNAWRGATLRDSYGREESNWTPGFRLETCRLREARSCMDRRYGERPAKQGARVEAPWTHLVGTNTSEPPGVTNTNVGYESPSCK</sequence>
<dbReference type="VEuPathDB" id="FungiDB:GGTG_12541"/>
<dbReference type="GeneID" id="20352999"/>
<dbReference type="AlphaFoldDB" id="J3PGB6"/>
<reference evidence="3" key="4">
    <citation type="journal article" date="2015" name="G3 (Bethesda)">
        <title>Genome sequences of three phytopathogenic species of the Magnaporthaceae family of fungi.</title>
        <authorList>
            <person name="Okagaki L.H."/>
            <person name="Nunes C.C."/>
            <person name="Sailsbery J."/>
            <person name="Clay B."/>
            <person name="Brown D."/>
            <person name="John T."/>
            <person name="Oh Y."/>
            <person name="Young N."/>
            <person name="Fitzgerald M."/>
            <person name="Haas B.J."/>
            <person name="Zeng Q."/>
            <person name="Young S."/>
            <person name="Adiconis X."/>
            <person name="Fan L."/>
            <person name="Levin J.Z."/>
            <person name="Mitchell T.K."/>
            <person name="Okubara P.A."/>
            <person name="Farman M.L."/>
            <person name="Kohn L.M."/>
            <person name="Birren B."/>
            <person name="Ma L.-J."/>
            <person name="Dean R.A."/>
        </authorList>
    </citation>
    <scope>NUCLEOTIDE SEQUENCE</scope>
    <source>
        <strain evidence="3">R3-111a-1</strain>
    </source>
</reference>
<feature type="region of interest" description="Disordered" evidence="1">
    <location>
        <begin position="48"/>
        <end position="90"/>
    </location>
</feature>
<accession>J3PGB6</accession>
<feature type="compositionally biased region" description="Polar residues" evidence="1">
    <location>
        <begin position="67"/>
        <end position="90"/>
    </location>
</feature>
<organism evidence="2">
    <name type="scientific">Gaeumannomyces tritici (strain R3-111a-1)</name>
    <name type="common">Wheat and barley take-all root rot fungus</name>
    <name type="synonym">Gaeumannomyces graminis var. tritici</name>
    <dbReference type="NCBI Taxonomy" id="644352"/>
    <lineage>
        <taxon>Eukaryota</taxon>
        <taxon>Fungi</taxon>
        <taxon>Dikarya</taxon>
        <taxon>Ascomycota</taxon>
        <taxon>Pezizomycotina</taxon>
        <taxon>Sordariomycetes</taxon>
        <taxon>Sordariomycetidae</taxon>
        <taxon>Magnaporthales</taxon>
        <taxon>Magnaporthaceae</taxon>
        <taxon>Gaeumannomyces</taxon>
    </lineage>
</organism>
<dbReference type="Proteomes" id="UP000006039">
    <property type="component" value="Unassembled WGS sequence"/>
</dbReference>
<evidence type="ECO:0000313" key="2">
    <source>
        <dbReference type="EMBL" id="EJT69657.1"/>
    </source>
</evidence>
<gene>
    <name evidence="3" type="primary">20352999</name>
    <name evidence="2" type="ORF">GGTG_12541</name>
</gene>
<name>J3PGB6_GAET3</name>
<proteinExistence type="predicted"/>
<reference evidence="4" key="1">
    <citation type="submission" date="2010-07" db="EMBL/GenBank/DDBJ databases">
        <title>The genome sequence of Gaeumannomyces graminis var. tritici strain R3-111a-1.</title>
        <authorList>
            <consortium name="The Broad Institute Genome Sequencing Platform"/>
            <person name="Ma L.-J."/>
            <person name="Dead R."/>
            <person name="Young S."/>
            <person name="Zeng Q."/>
            <person name="Koehrsen M."/>
            <person name="Alvarado L."/>
            <person name="Berlin A."/>
            <person name="Chapman S.B."/>
            <person name="Chen Z."/>
            <person name="Freedman E."/>
            <person name="Gellesch M."/>
            <person name="Goldberg J."/>
            <person name="Griggs A."/>
            <person name="Gujja S."/>
            <person name="Heilman E.R."/>
            <person name="Heiman D."/>
            <person name="Hepburn T."/>
            <person name="Howarth C."/>
            <person name="Jen D."/>
            <person name="Larson L."/>
            <person name="Mehta T."/>
            <person name="Neiman D."/>
            <person name="Pearson M."/>
            <person name="Roberts A."/>
            <person name="Saif S."/>
            <person name="Shea T."/>
            <person name="Shenoy N."/>
            <person name="Sisk P."/>
            <person name="Stolte C."/>
            <person name="Sykes S."/>
            <person name="Walk T."/>
            <person name="White J."/>
            <person name="Yandava C."/>
            <person name="Haas B."/>
            <person name="Nusbaum C."/>
            <person name="Birren B."/>
        </authorList>
    </citation>
    <scope>NUCLEOTIDE SEQUENCE [LARGE SCALE GENOMIC DNA]</scope>
    <source>
        <strain evidence="4">R3-111a-1</strain>
    </source>
</reference>
<reference evidence="2" key="3">
    <citation type="submission" date="2010-09" db="EMBL/GenBank/DDBJ databases">
        <title>Annotation of Gaeumannomyces graminis var. tritici R3-111a-1.</title>
        <authorList>
            <consortium name="The Broad Institute Genome Sequencing Platform"/>
            <person name="Ma L.-J."/>
            <person name="Dead R."/>
            <person name="Young S.K."/>
            <person name="Zeng Q."/>
            <person name="Gargeya S."/>
            <person name="Fitzgerald M."/>
            <person name="Haas B."/>
            <person name="Abouelleil A."/>
            <person name="Alvarado L."/>
            <person name="Arachchi H.M."/>
            <person name="Berlin A."/>
            <person name="Brown A."/>
            <person name="Chapman S.B."/>
            <person name="Chen Z."/>
            <person name="Dunbar C."/>
            <person name="Freedman E."/>
            <person name="Gearin G."/>
            <person name="Gellesch M."/>
            <person name="Goldberg J."/>
            <person name="Griggs A."/>
            <person name="Gujja S."/>
            <person name="Heiman D."/>
            <person name="Howarth C."/>
            <person name="Larson L."/>
            <person name="Lui A."/>
            <person name="MacDonald P.J.P."/>
            <person name="Mehta T."/>
            <person name="Montmayeur A."/>
            <person name="Murphy C."/>
            <person name="Neiman D."/>
            <person name="Pearson M."/>
            <person name="Priest M."/>
            <person name="Roberts A."/>
            <person name="Saif S."/>
            <person name="Shea T."/>
            <person name="Shenoy N."/>
            <person name="Sisk P."/>
            <person name="Stolte C."/>
            <person name="Sykes S."/>
            <person name="Yandava C."/>
            <person name="Wortman J."/>
            <person name="Nusbaum C."/>
            <person name="Birren B."/>
        </authorList>
    </citation>
    <scope>NUCLEOTIDE SEQUENCE</scope>
    <source>
        <strain evidence="2">R3-111a-1</strain>
    </source>
</reference>
<evidence type="ECO:0000256" key="1">
    <source>
        <dbReference type="SAM" id="MobiDB-lite"/>
    </source>
</evidence>